<keyword evidence="8" id="KW-1185">Reference proteome</keyword>
<protein>
    <submittedName>
        <fullName evidence="7">Thioether cross-link-forming SCIFF peptide maturase</fullName>
    </submittedName>
</protein>
<proteinExistence type="predicted"/>
<dbReference type="Gene3D" id="3.20.20.70">
    <property type="entry name" value="Aldolase class I"/>
    <property type="match status" value="1"/>
</dbReference>
<comment type="cofactor">
    <cofactor evidence="1">
        <name>[4Fe-4S] cluster</name>
        <dbReference type="ChEBI" id="CHEBI:49883"/>
    </cofactor>
</comment>
<evidence type="ECO:0000256" key="4">
    <source>
        <dbReference type="ARBA" id="ARBA00023004"/>
    </source>
</evidence>
<dbReference type="RefSeq" id="WP_408977660.1">
    <property type="nucleotide sequence ID" value="NZ_JBJUVG010000009.1"/>
</dbReference>
<dbReference type="SFLD" id="SFLDS00029">
    <property type="entry name" value="Radical_SAM"/>
    <property type="match status" value="1"/>
</dbReference>
<keyword evidence="3" id="KW-0479">Metal-binding</keyword>
<feature type="domain" description="Radical SAM core" evidence="6">
    <location>
        <begin position="98"/>
        <end position="333"/>
    </location>
</feature>
<dbReference type="SUPFAM" id="SSF102114">
    <property type="entry name" value="Radical SAM enzymes"/>
    <property type="match status" value="1"/>
</dbReference>
<keyword evidence="2" id="KW-0949">S-adenosyl-L-methionine</keyword>
<dbReference type="InterPro" id="IPR013785">
    <property type="entry name" value="Aldolase_TIM"/>
</dbReference>
<dbReference type="PANTHER" id="PTHR43273:SF8">
    <property type="entry name" value="RADICAL SAM DOMAIN PROTEIN"/>
    <property type="match status" value="1"/>
</dbReference>
<dbReference type="Proteomes" id="UP001631949">
    <property type="component" value="Unassembled WGS sequence"/>
</dbReference>
<evidence type="ECO:0000256" key="2">
    <source>
        <dbReference type="ARBA" id="ARBA00022691"/>
    </source>
</evidence>
<dbReference type="CDD" id="cd21124">
    <property type="entry name" value="SPASM_CteB-like"/>
    <property type="match status" value="1"/>
</dbReference>
<gene>
    <name evidence="7" type="primary">scfB</name>
    <name evidence="7" type="ORF">ACKQTC_06665</name>
</gene>
<dbReference type="InterPro" id="IPR023867">
    <property type="entry name" value="Sulphatase_maturase_rSAM"/>
</dbReference>
<dbReference type="InterPro" id="IPR058240">
    <property type="entry name" value="rSAM_sf"/>
</dbReference>
<sequence length="466" mass="51901">MTTKSEKALDFNTVHYFTFDDLSIILDVNSGSVHLADEDTLAFLDLVKAHGWDEGLALAEKEFGQADAREIAEGIQDLIDEGLLFTPADFSDYRPHTEPIVKAMCLHMAHDCNLRCRYCFADTGAYGGPRGLMSLETAKAAMDFLMEASGHRTHVEVDFFGGEPLLNFEVCKAAARYGRDLAKKRGKVLKLTLTTNGVLMTDEVIDWVKANDIDLVLSLDGRKAVHDHMRPFVGGGPSYDRVVPRYQAFIEKASPDQWYYMRGTYTHFNTDFADDVIHMADDLGFDRLSMEPVVAPAEAPYALREEDKPALMASYDKLTRHYLKAREAGKGYDFYHFNVDFDGGPCLPKRLVGCGSGHDYLAVSPEGDLYPCHQFVGDESYKMGTVREGITHPEIAADFQSATVLTKPICMACWARFNCSGGCHANNIRYGGGLHDPYSFGCDLQRKRIESALYLEAKRLLAEGAE</sequence>
<dbReference type="CDD" id="cd01335">
    <property type="entry name" value="Radical_SAM"/>
    <property type="match status" value="1"/>
</dbReference>
<dbReference type="EMBL" id="JBJUVG010000009">
    <property type="protein sequence ID" value="MFM9414045.1"/>
    <property type="molecule type" value="Genomic_DNA"/>
</dbReference>
<evidence type="ECO:0000256" key="5">
    <source>
        <dbReference type="ARBA" id="ARBA00023014"/>
    </source>
</evidence>
<dbReference type="NCBIfam" id="TIGR03974">
    <property type="entry name" value="rSAM_six_Cys"/>
    <property type="match status" value="1"/>
</dbReference>
<dbReference type="PANTHER" id="PTHR43273">
    <property type="entry name" value="ANAEROBIC SULFATASE-MATURATING ENZYME HOMOLOG ASLB-RELATED"/>
    <property type="match status" value="1"/>
</dbReference>
<evidence type="ECO:0000313" key="8">
    <source>
        <dbReference type="Proteomes" id="UP001631949"/>
    </source>
</evidence>
<evidence type="ECO:0000259" key="6">
    <source>
        <dbReference type="PROSITE" id="PS51918"/>
    </source>
</evidence>
<evidence type="ECO:0000256" key="1">
    <source>
        <dbReference type="ARBA" id="ARBA00001966"/>
    </source>
</evidence>
<dbReference type="SFLD" id="SFLDG01384">
    <property type="entry name" value="thioether_bond_formation_requi"/>
    <property type="match status" value="1"/>
</dbReference>
<dbReference type="Pfam" id="PF04055">
    <property type="entry name" value="Radical_SAM"/>
    <property type="match status" value="1"/>
</dbReference>
<evidence type="ECO:0000256" key="3">
    <source>
        <dbReference type="ARBA" id="ARBA00022723"/>
    </source>
</evidence>
<dbReference type="SFLD" id="SFLDG01067">
    <property type="entry name" value="SPASM/twitch_domain_containing"/>
    <property type="match status" value="1"/>
</dbReference>
<dbReference type="PROSITE" id="PS51918">
    <property type="entry name" value="RADICAL_SAM"/>
    <property type="match status" value="1"/>
</dbReference>
<dbReference type="InterPro" id="IPR024025">
    <property type="entry name" value="SCIFF_rSAM_maturase"/>
</dbReference>
<keyword evidence="4" id="KW-0408">Iron</keyword>
<dbReference type="NCBIfam" id="TIGR04085">
    <property type="entry name" value="rSAM_more_4Fe4S"/>
    <property type="match status" value="1"/>
</dbReference>
<dbReference type="InterPro" id="IPR023885">
    <property type="entry name" value="4Fe4S-binding_SPASM_dom"/>
</dbReference>
<organism evidence="7 8">
    <name type="scientific">Peptococcus simiae</name>
    <dbReference type="NCBI Taxonomy" id="1643805"/>
    <lineage>
        <taxon>Bacteria</taxon>
        <taxon>Bacillati</taxon>
        <taxon>Bacillota</taxon>
        <taxon>Clostridia</taxon>
        <taxon>Eubacteriales</taxon>
        <taxon>Peptococcaceae</taxon>
        <taxon>Peptococcus</taxon>
    </lineage>
</organism>
<keyword evidence="5" id="KW-0411">Iron-sulfur</keyword>
<dbReference type="SFLD" id="SFLDG01386">
    <property type="entry name" value="main_SPASM_domain-containing"/>
    <property type="match status" value="1"/>
</dbReference>
<comment type="caution">
    <text evidence="7">The sequence shown here is derived from an EMBL/GenBank/DDBJ whole genome shotgun (WGS) entry which is preliminary data.</text>
</comment>
<dbReference type="InterPro" id="IPR007197">
    <property type="entry name" value="rSAM"/>
</dbReference>
<dbReference type="InterPro" id="IPR047602">
    <property type="entry name" value="SPASM_CteB-like"/>
</dbReference>
<reference evidence="7 8" key="1">
    <citation type="journal article" date="2016" name="Int. J. Syst. Evol. Microbiol.">
        <title>Peptococcus simiae sp. nov., isolated from rhesus macaque faeces and emended description of the genus Peptococcus.</title>
        <authorList>
            <person name="Shkoporov A.N."/>
            <person name="Efimov B.A."/>
            <person name="Kondova I."/>
            <person name="Ouwerling B."/>
            <person name="Chaplin A.V."/>
            <person name="Shcherbakova V.A."/>
            <person name="Langermans J.A.M."/>
        </authorList>
    </citation>
    <scope>NUCLEOTIDE SEQUENCE [LARGE SCALE GENOMIC DNA]</scope>
    <source>
        <strain evidence="7 8">M108</strain>
    </source>
</reference>
<name>A0ABW9H047_9FIRM</name>
<evidence type="ECO:0000313" key="7">
    <source>
        <dbReference type="EMBL" id="MFM9414045.1"/>
    </source>
</evidence>
<accession>A0ABW9H047</accession>